<dbReference type="AlphaFoldDB" id="A0A3P4AZ95"/>
<keyword evidence="7" id="KW-1185">Reference proteome</keyword>
<protein>
    <submittedName>
        <fullName evidence="6">Hca operon transcriptional activator</fullName>
    </submittedName>
</protein>
<sequence length="312" mass="34949">MNSTTRHLRALVQIARLKSFTRAAEQLHITQAGLSSMITELESQLGCRLFERTTRSVALTATGTLLLASAERILEIFDSTIARIDETTASSRRLLSVAATPFISSSLLPTVCARFREVWPDVHVRIRDTVHSEVRELVESGECDLGIGIFFKPTSGMERTPIFDFDFVYVSRSDRLMRESSLRSLSQRRVFWSELKHQPLIGMPPSHAIQRLVDAHLKPIGRANEDRPVYNSFHTLLSMVEAGMGGAILPSFIGGAAVGRRLNLQIIDKPRLSLQLYSVSKKGRELPESAQDFKDCLREIIAKRWSSEQSVG</sequence>
<evidence type="ECO:0000256" key="1">
    <source>
        <dbReference type="ARBA" id="ARBA00009437"/>
    </source>
</evidence>
<dbReference type="FunFam" id="1.10.10.10:FF:000001">
    <property type="entry name" value="LysR family transcriptional regulator"/>
    <property type="match status" value="1"/>
</dbReference>
<dbReference type="PROSITE" id="PS50931">
    <property type="entry name" value="HTH_LYSR"/>
    <property type="match status" value="1"/>
</dbReference>
<dbReference type="GO" id="GO:0003677">
    <property type="term" value="F:DNA binding"/>
    <property type="evidence" value="ECO:0007669"/>
    <property type="project" value="UniProtKB-KW"/>
</dbReference>
<dbReference type="InterPro" id="IPR036390">
    <property type="entry name" value="WH_DNA-bd_sf"/>
</dbReference>
<dbReference type="GO" id="GO:0003700">
    <property type="term" value="F:DNA-binding transcription factor activity"/>
    <property type="evidence" value="ECO:0007669"/>
    <property type="project" value="InterPro"/>
</dbReference>
<evidence type="ECO:0000313" key="6">
    <source>
        <dbReference type="EMBL" id="VCU68800.1"/>
    </source>
</evidence>
<dbReference type="Pfam" id="PF00126">
    <property type="entry name" value="HTH_1"/>
    <property type="match status" value="1"/>
</dbReference>
<keyword evidence="4" id="KW-0804">Transcription</keyword>
<accession>A0A3P4AZ95</accession>
<dbReference type="InterPro" id="IPR036388">
    <property type="entry name" value="WH-like_DNA-bd_sf"/>
</dbReference>
<dbReference type="PANTHER" id="PTHR30419:SF8">
    <property type="entry name" value="NITROGEN ASSIMILATION TRANSCRIPTIONAL ACTIVATOR-RELATED"/>
    <property type="match status" value="1"/>
</dbReference>
<dbReference type="OrthoDB" id="9106612at2"/>
<dbReference type="Proteomes" id="UP000277294">
    <property type="component" value="Unassembled WGS sequence"/>
</dbReference>
<evidence type="ECO:0000259" key="5">
    <source>
        <dbReference type="PROSITE" id="PS50931"/>
    </source>
</evidence>
<dbReference type="InterPro" id="IPR005119">
    <property type="entry name" value="LysR_subst-bd"/>
</dbReference>
<dbReference type="InterPro" id="IPR050950">
    <property type="entry name" value="HTH-type_LysR_regulators"/>
</dbReference>
<organism evidence="6 7">
    <name type="scientific">Pigmentiphaga humi</name>
    <dbReference type="NCBI Taxonomy" id="2478468"/>
    <lineage>
        <taxon>Bacteria</taxon>
        <taxon>Pseudomonadati</taxon>
        <taxon>Pseudomonadota</taxon>
        <taxon>Betaproteobacteria</taxon>
        <taxon>Burkholderiales</taxon>
        <taxon>Alcaligenaceae</taxon>
        <taxon>Pigmentiphaga</taxon>
    </lineage>
</organism>
<evidence type="ECO:0000256" key="2">
    <source>
        <dbReference type="ARBA" id="ARBA00023015"/>
    </source>
</evidence>
<keyword evidence="3" id="KW-0238">DNA-binding</keyword>
<dbReference type="InterPro" id="IPR000847">
    <property type="entry name" value="LysR_HTH_N"/>
</dbReference>
<gene>
    <name evidence="6" type="primary">hcaR_2</name>
    <name evidence="6" type="ORF">PIGHUM_00858</name>
</gene>
<dbReference type="Pfam" id="PF03466">
    <property type="entry name" value="LysR_substrate"/>
    <property type="match status" value="1"/>
</dbReference>
<name>A0A3P4AZ95_9BURK</name>
<dbReference type="RefSeq" id="WP_124078020.1">
    <property type="nucleotide sequence ID" value="NZ_UWPJ01000008.1"/>
</dbReference>
<evidence type="ECO:0000313" key="7">
    <source>
        <dbReference type="Proteomes" id="UP000277294"/>
    </source>
</evidence>
<comment type="similarity">
    <text evidence="1">Belongs to the LysR transcriptional regulatory family.</text>
</comment>
<evidence type="ECO:0000256" key="4">
    <source>
        <dbReference type="ARBA" id="ARBA00023163"/>
    </source>
</evidence>
<dbReference type="SUPFAM" id="SSF53850">
    <property type="entry name" value="Periplasmic binding protein-like II"/>
    <property type="match status" value="1"/>
</dbReference>
<dbReference type="GO" id="GO:0005829">
    <property type="term" value="C:cytosol"/>
    <property type="evidence" value="ECO:0007669"/>
    <property type="project" value="TreeGrafter"/>
</dbReference>
<dbReference type="Gene3D" id="1.10.10.10">
    <property type="entry name" value="Winged helix-like DNA-binding domain superfamily/Winged helix DNA-binding domain"/>
    <property type="match status" value="1"/>
</dbReference>
<feature type="domain" description="HTH lysR-type" evidence="5">
    <location>
        <begin position="1"/>
        <end position="60"/>
    </location>
</feature>
<evidence type="ECO:0000256" key="3">
    <source>
        <dbReference type="ARBA" id="ARBA00023125"/>
    </source>
</evidence>
<dbReference type="EMBL" id="UWPJ01000008">
    <property type="protein sequence ID" value="VCU68800.1"/>
    <property type="molecule type" value="Genomic_DNA"/>
</dbReference>
<reference evidence="6 7" key="1">
    <citation type="submission" date="2018-10" db="EMBL/GenBank/DDBJ databases">
        <authorList>
            <person name="Criscuolo A."/>
        </authorList>
    </citation>
    <scope>NUCLEOTIDE SEQUENCE [LARGE SCALE GENOMIC DNA]</scope>
    <source>
        <strain evidence="6">DnA1</strain>
    </source>
</reference>
<dbReference type="SUPFAM" id="SSF46785">
    <property type="entry name" value="Winged helix' DNA-binding domain"/>
    <property type="match status" value="1"/>
</dbReference>
<proteinExistence type="inferred from homology"/>
<dbReference type="Gene3D" id="3.40.190.290">
    <property type="match status" value="1"/>
</dbReference>
<dbReference type="PRINTS" id="PR00039">
    <property type="entry name" value="HTHLYSR"/>
</dbReference>
<keyword evidence="2" id="KW-0805">Transcription regulation</keyword>
<dbReference type="PANTHER" id="PTHR30419">
    <property type="entry name" value="HTH-TYPE TRANSCRIPTIONAL REGULATOR YBHD"/>
    <property type="match status" value="1"/>
</dbReference>